<keyword evidence="12" id="KW-1185">Reference proteome</keyword>
<evidence type="ECO:0000256" key="6">
    <source>
        <dbReference type="ARBA" id="ARBA00023136"/>
    </source>
</evidence>
<keyword evidence="4" id="KW-1133">Transmembrane helix</keyword>
<dbReference type="GO" id="GO:0005221">
    <property type="term" value="F:intracellularly cyclic nucleotide-activated monoatomic cation channel activity"/>
    <property type="evidence" value="ECO:0007669"/>
    <property type="project" value="InterPro"/>
</dbReference>
<keyword evidence="2" id="KW-0813">Transport</keyword>
<keyword evidence="7" id="KW-1071">Ligand-gated ion channel</keyword>
<sequence>MLGLHELAEPYKPKAGKSASDPNDDLDDCVSMDAKTAQGPLKVQNIYNLCPISCLNSQKQTNLSGWLRMDIKPADGAGVKVAMVSLDLVEKVLAKGNALRPFRENLSTLTEPGGHEGFEAFGRSRWLEEGGVRLVIWLIACGTQRRHYAPRETLVEEDDLGEIADWLIAINSGKADVEKLSYNGEEAVPQTIGSLSEGAVMGDVCFLHGGVPRGATVRAQTEVDAIAIPPSVILDALALFPGITGSFMGRLREIVMQLQGSLPRPAQALKGMQIFSSCDLAFLRAVASVSERKATADAEDVDTGDDATPGTHQAGGGDIRRGNKEDKLRKKRELQRAGVYIPPPPADDPAYGSHPSVNQQWRDYQARLKAELQQQPTLADLLNSHRQQPGSQPPQQQQQQPQPPPPASTGEPTHPTATPPQQLTPQQPPEQTVEPTLDPTPQAPPQTEPQPDTTVARPWPADAFPLRQGNTPATYRPPTLPLAPFTSVTLRKSPAAHQWTFTIHPPQPQDRAKADRAAAAPANRRPPPGLPPGTAGNLTLGTGQKWHMFIARTPPPNHVRSIPGGPYRTVHPGQTLTVTDANAPRIPLPRNDTQGAHSGSQTTQPQQPTAPKPPPAKPKPERPPPPNQPSGSLRPPPPPAGGKAQPTQPPIKAPPPPKQPPPQTPDSDSSGEDDGEYPPPESDSDDAQLWQLPRGPPNPQPPPPRETNADTHIQEAASHVRRALDILADPNTDNDEVASHLLTTMLILGYDEENQPPPLLAETDAPSDSPPTPQQPHRSGETAAPNNRQTMPTLSEEEATEEEEEQERALYRWREEEERQEEAWHQSVIDRYYRDKEEEERQNAAAEPPAATPAERKTTSASSCSLTNRASNTDPASSSREHQETDGKQGRASRRSPAQGENQQPRKKLKQCTASIREAIRISNMLATPAPGQRPLTQDELQQDLGTLLQLFQQAQRELQTLRPATTGAAHTCRGTRACAEAIDLLHDMLNGPPLGKDATLLGNLLAQLGAQGEVCMAAMMESGEEGQIQSEAEQKVHPADVLGLAAGGEDTHAGRKQGTGSQSLQQARQQLVHVMPFLETNQASMVQEAIGHMDAWLGMMFGASTVMVEDSQDSAGLATGSEGNQGNVNGEHSAQGPPMGESGQPQNAGEPITQVFFAGDQVREEGIMDDTLRVIEFGRCRVERRSEGGRGVEFCGYCDVGTVLGERRFFNMPSMWPDATFRIATPLALLLFIPRQSFNGVLDNYPSEQQRFRLVKENSKTDGGNAKREHDAASLTILQGCGPGFLQAIAGCIRTVTYKIGQTITVQGAVDSGSMYIIKGGSAEVFVNHRYVKDVHAGDSFGELTILGFVKRRSAVVRAKEICIVLEMPRAAFIAALEDHPEEQEHFQKIGRQHGVVVSSTQWPLFVGASQKLLSLINLYARKHITAKGLWSTFNGEQLPEQAAILVLRGEIRMITPDKGELVFVEGTCFNEQLLFGLPPLEGRLQPQGNCEVQIMTAEIFDRVVSECPNERDFIMQRIVNEIARKAEQSIGFQRGDLGGALVLSTVIQVAADEFADQLRKRIDARIYEPGMLLTDAGQEGDCMFVLVEGEAENEGDGTCRGRALRLKSGSVIGESVLLGVARTHPNRIRAVTRCIALALTRVAAVQVLEEFPSHVELYSHMSSANPEQIEPSKSALDLQEHLHRSRAFSNVSKDFLSVVCERADEVYFGPGDDIFRRGEVCKLGEAIMQLGGRSFLCSLNSQLTNSAASRPAKPTVRYILLQGAAIVEGEYGDELGRLNPGDVVGEGGALGIAPIRGATVRAWRDTLVRAVRLHGSSIQRAITAFPDEYESLQAIFQKRASANKEVERVRQKWLQEQVIPALNKCRIFNGFPEHIIRKIAEHLLQATYSSGQIVCVAGNGADSMIIFLKGEGEVHTKSGDLIGTITPGAMIGEVSVLGLFPWRTATIRSLAPELRPTLMQRLGFTRAESARLWLYRVQGLCMLVLITANLITRILQGEDASEARARFEALRQERNKVCRCRLDKHVHRKGRHLHIANVYFLSHVGSALARPLYSGHQVVSLCGILFQGILLFSAGPVNPLIPEHVAQDYGATLHAATPCEAYRVSLYDILLATHCVRAKWYKHFEKLLEETQVKVRLKLQGARSIQTMKLKKCRTESTLNSRVATKDEEGDKQKQMGLEFVAQVIPFKKTRARLVGDRLLKLREEPGLYAYKASGGSESTPKLPLIMSKAKTDQ</sequence>
<feature type="compositionally biased region" description="Low complexity" evidence="9">
    <location>
        <begin position="598"/>
        <end position="607"/>
    </location>
</feature>
<dbReference type="SUPFAM" id="SSF51206">
    <property type="entry name" value="cAMP-binding domain-like"/>
    <property type="match status" value="7"/>
</dbReference>
<evidence type="ECO:0000256" key="1">
    <source>
        <dbReference type="ARBA" id="ARBA00004141"/>
    </source>
</evidence>
<feature type="compositionally biased region" description="Polar residues" evidence="9">
    <location>
        <begin position="784"/>
        <end position="793"/>
    </location>
</feature>
<dbReference type="GO" id="GO:0016020">
    <property type="term" value="C:membrane"/>
    <property type="evidence" value="ECO:0007669"/>
    <property type="project" value="UniProtKB-SubCell"/>
</dbReference>
<evidence type="ECO:0000256" key="4">
    <source>
        <dbReference type="ARBA" id="ARBA00022989"/>
    </source>
</evidence>
<protein>
    <submittedName>
        <fullName evidence="11">PKAR protein</fullName>
    </submittedName>
</protein>
<name>A0A812ICP4_9DINO</name>
<feature type="compositionally biased region" description="Low complexity" evidence="9">
    <location>
        <begin position="411"/>
        <end position="440"/>
    </location>
</feature>
<feature type="compositionally biased region" description="Polar residues" evidence="9">
    <location>
        <begin position="859"/>
        <end position="878"/>
    </location>
</feature>
<feature type="region of interest" description="Disordered" evidence="9">
    <location>
        <begin position="2213"/>
        <end position="2236"/>
    </location>
</feature>
<feature type="compositionally biased region" description="Basic and acidic residues" evidence="9">
    <location>
        <begin position="318"/>
        <end position="328"/>
    </location>
</feature>
<keyword evidence="6" id="KW-0472">Membrane</keyword>
<feature type="compositionally biased region" description="Polar residues" evidence="9">
    <location>
        <begin position="1122"/>
        <end position="1133"/>
    </location>
</feature>
<dbReference type="Pfam" id="PF00027">
    <property type="entry name" value="cNMP_binding"/>
    <property type="match status" value="3"/>
</dbReference>
<reference evidence="11" key="1">
    <citation type="submission" date="2021-02" db="EMBL/GenBank/DDBJ databases">
        <authorList>
            <person name="Dougan E. K."/>
            <person name="Rhodes N."/>
            <person name="Thang M."/>
            <person name="Chan C."/>
        </authorList>
    </citation>
    <scope>NUCLEOTIDE SEQUENCE</scope>
</reference>
<accession>A0A812ICP4</accession>
<dbReference type="InterPro" id="IPR014710">
    <property type="entry name" value="RmlC-like_jellyroll"/>
</dbReference>
<feature type="compositionally biased region" description="Basic and acidic residues" evidence="9">
    <location>
        <begin position="831"/>
        <end position="842"/>
    </location>
</feature>
<feature type="domain" description="Cyclic nucleotide-binding" evidence="10">
    <location>
        <begin position="1548"/>
        <end position="1650"/>
    </location>
</feature>
<dbReference type="Gene3D" id="2.60.120.10">
    <property type="entry name" value="Jelly Rolls"/>
    <property type="match status" value="6"/>
</dbReference>
<dbReference type="SMART" id="SM00100">
    <property type="entry name" value="cNMP"/>
    <property type="match status" value="5"/>
</dbReference>
<dbReference type="PROSITE" id="PS00888">
    <property type="entry name" value="CNMP_BINDING_1"/>
    <property type="match status" value="1"/>
</dbReference>
<feature type="region of interest" description="Disordered" evidence="9">
    <location>
        <begin position="749"/>
        <end position="911"/>
    </location>
</feature>
<feature type="compositionally biased region" description="Low complexity" evidence="9">
    <location>
        <begin position="387"/>
        <end position="400"/>
    </location>
</feature>
<evidence type="ECO:0000313" key="11">
    <source>
        <dbReference type="EMBL" id="CAE7030041.1"/>
    </source>
</evidence>
<keyword evidence="5" id="KW-0406">Ion transport</keyword>
<evidence type="ECO:0000313" key="12">
    <source>
        <dbReference type="Proteomes" id="UP000604046"/>
    </source>
</evidence>
<feature type="region of interest" description="Disordered" evidence="9">
    <location>
        <begin position="502"/>
        <end position="718"/>
    </location>
</feature>
<dbReference type="PANTHER" id="PTHR45638:SF11">
    <property type="entry name" value="CYCLIC NUCLEOTIDE-GATED CATION CHANNEL SUBUNIT A"/>
    <property type="match status" value="1"/>
</dbReference>
<feature type="region of interest" description="Disordered" evidence="9">
    <location>
        <begin position="1116"/>
        <end position="1150"/>
    </location>
</feature>
<feature type="compositionally biased region" description="Pro residues" evidence="9">
    <location>
        <begin position="608"/>
        <end position="640"/>
    </location>
</feature>
<dbReference type="Proteomes" id="UP000604046">
    <property type="component" value="Unassembled WGS sequence"/>
</dbReference>
<feature type="compositionally biased region" description="Basic and acidic residues" evidence="9">
    <location>
        <begin position="879"/>
        <end position="889"/>
    </location>
</feature>
<proteinExistence type="predicted"/>
<dbReference type="CDD" id="cd00038">
    <property type="entry name" value="CAP_ED"/>
    <property type="match status" value="6"/>
</dbReference>
<comment type="caution">
    <text evidence="11">The sequence shown here is derived from an EMBL/GenBank/DDBJ whole genome shotgun (WGS) entry which is preliminary data.</text>
</comment>
<evidence type="ECO:0000256" key="5">
    <source>
        <dbReference type="ARBA" id="ARBA00023065"/>
    </source>
</evidence>
<dbReference type="InterPro" id="IPR050866">
    <property type="entry name" value="CNG_cation_channel"/>
</dbReference>
<dbReference type="InterPro" id="IPR018488">
    <property type="entry name" value="cNMP-bd_CS"/>
</dbReference>
<keyword evidence="3" id="KW-0812">Transmembrane</keyword>
<feature type="region of interest" description="Disordered" evidence="9">
    <location>
        <begin position="384"/>
        <end position="478"/>
    </location>
</feature>
<feature type="domain" description="Cyclic nucleotide-binding" evidence="10">
    <location>
        <begin position="1760"/>
        <end position="1841"/>
    </location>
</feature>
<feature type="compositionally biased region" description="Pro residues" evidence="9">
    <location>
        <begin position="647"/>
        <end position="664"/>
    </location>
</feature>
<dbReference type="OrthoDB" id="1738954at2759"/>
<dbReference type="GO" id="GO:0044877">
    <property type="term" value="F:protein-containing complex binding"/>
    <property type="evidence" value="ECO:0007669"/>
    <property type="project" value="TreeGrafter"/>
</dbReference>
<gene>
    <name evidence="11" type="primary">PKAR</name>
    <name evidence="11" type="ORF">SNAT2548_LOCUS3630</name>
</gene>
<evidence type="ECO:0000259" key="10">
    <source>
        <dbReference type="PROSITE" id="PS50042"/>
    </source>
</evidence>
<feature type="compositionally biased region" description="Low complexity" evidence="9">
    <location>
        <begin position="532"/>
        <end position="543"/>
    </location>
</feature>
<feature type="domain" description="Cyclic nucleotide-binding" evidence="10">
    <location>
        <begin position="1278"/>
        <end position="1374"/>
    </location>
</feature>
<feature type="region of interest" description="Disordered" evidence="9">
    <location>
        <begin position="1047"/>
        <end position="1067"/>
    </location>
</feature>
<feature type="domain" description="Cyclic nucleotide-binding" evidence="10">
    <location>
        <begin position="1157"/>
        <end position="1243"/>
    </location>
</feature>
<evidence type="ECO:0000256" key="2">
    <source>
        <dbReference type="ARBA" id="ARBA00022448"/>
    </source>
</evidence>
<dbReference type="InterPro" id="IPR000595">
    <property type="entry name" value="cNMP-bd_dom"/>
</dbReference>
<dbReference type="InterPro" id="IPR018490">
    <property type="entry name" value="cNMP-bd_dom_sf"/>
</dbReference>
<evidence type="ECO:0000256" key="7">
    <source>
        <dbReference type="ARBA" id="ARBA00023286"/>
    </source>
</evidence>
<dbReference type="PANTHER" id="PTHR45638">
    <property type="entry name" value="CYCLIC NUCLEOTIDE-GATED CATION CHANNEL SUBUNIT A"/>
    <property type="match status" value="1"/>
</dbReference>
<feature type="domain" description="Cyclic nucleotide-binding" evidence="10">
    <location>
        <begin position="161"/>
        <end position="228"/>
    </location>
</feature>
<feature type="compositionally biased region" description="Pro residues" evidence="9">
    <location>
        <begin position="694"/>
        <end position="705"/>
    </location>
</feature>
<evidence type="ECO:0000256" key="3">
    <source>
        <dbReference type="ARBA" id="ARBA00022692"/>
    </source>
</evidence>
<dbReference type="EMBL" id="CAJNDS010000224">
    <property type="protein sequence ID" value="CAE7030041.1"/>
    <property type="molecule type" value="Genomic_DNA"/>
</dbReference>
<comment type="subcellular location">
    <subcellularLocation>
        <location evidence="1">Membrane</location>
        <topology evidence="1">Multi-pass membrane protein</topology>
    </subcellularLocation>
</comment>
<feature type="region of interest" description="Disordered" evidence="9">
    <location>
        <begin position="293"/>
        <end position="357"/>
    </location>
</feature>
<feature type="compositionally biased region" description="Acidic residues" evidence="9">
    <location>
        <begin position="795"/>
        <end position="806"/>
    </location>
</feature>
<feature type="compositionally biased region" description="Low complexity" evidence="9">
    <location>
        <begin position="843"/>
        <end position="853"/>
    </location>
</feature>
<evidence type="ECO:0000256" key="8">
    <source>
        <dbReference type="ARBA" id="ARBA00023303"/>
    </source>
</evidence>
<evidence type="ECO:0000256" key="9">
    <source>
        <dbReference type="SAM" id="MobiDB-lite"/>
    </source>
</evidence>
<keyword evidence="8" id="KW-0407">Ion channel</keyword>
<feature type="domain" description="Cyclic nucleotide-binding" evidence="10">
    <location>
        <begin position="1869"/>
        <end position="1968"/>
    </location>
</feature>
<organism evidence="11 12">
    <name type="scientific">Symbiodinium natans</name>
    <dbReference type="NCBI Taxonomy" id="878477"/>
    <lineage>
        <taxon>Eukaryota</taxon>
        <taxon>Sar</taxon>
        <taxon>Alveolata</taxon>
        <taxon>Dinophyceae</taxon>
        <taxon>Suessiales</taxon>
        <taxon>Symbiodiniaceae</taxon>
        <taxon>Symbiodinium</taxon>
    </lineage>
</organism>
<feature type="compositionally biased region" description="Acidic residues" evidence="9">
    <location>
        <begin position="669"/>
        <end position="686"/>
    </location>
</feature>
<feature type="compositionally biased region" description="Basic and acidic residues" evidence="9">
    <location>
        <begin position="807"/>
        <end position="824"/>
    </location>
</feature>
<dbReference type="PROSITE" id="PS50042">
    <property type="entry name" value="CNMP_BINDING_3"/>
    <property type="match status" value="6"/>
</dbReference>